<dbReference type="RefSeq" id="WP_120176234.1">
    <property type="nucleotide sequence ID" value="NZ_AP018786.1"/>
</dbReference>
<feature type="transmembrane region" description="Helical" evidence="1">
    <location>
        <begin position="6"/>
        <end position="31"/>
    </location>
</feature>
<dbReference type="Proteomes" id="UP000271003">
    <property type="component" value="Chromosome"/>
</dbReference>
<evidence type="ECO:0008006" key="4">
    <source>
        <dbReference type="Google" id="ProtNLM"/>
    </source>
</evidence>
<name>A0A2Z6IAB2_9BURK</name>
<dbReference type="OrthoDB" id="9806665at2"/>
<organism evidence="2 3">
    <name type="scientific">Sutterella megalosphaeroides</name>
    <dbReference type="NCBI Taxonomy" id="2494234"/>
    <lineage>
        <taxon>Bacteria</taxon>
        <taxon>Pseudomonadati</taxon>
        <taxon>Pseudomonadota</taxon>
        <taxon>Betaproteobacteria</taxon>
        <taxon>Burkholderiales</taxon>
        <taxon>Sutterellaceae</taxon>
        <taxon>Sutterella</taxon>
    </lineage>
</organism>
<keyword evidence="1" id="KW-0472">Membrane</keyword>
<sequence length="184" mass="20154">MLASLLQLVIGLVTTIVGAMLLLRAWLYYWAVSSRHPLVEMSRRTTDWLVGPLSKIAPAKAGIDRASILGAFLTACVTVVLMRLLAGGFIAAPLGLAIAPFALLLRWALEMISWGTLIWAVLTWVNPGSPMTYTLALLIDPFLRPVRRMLPNFKGIDFAPLVVILLANVLLIFVAPLSRGYLVF</sequence>
<dbReference type="EMBL" id="AP018786">
    <property type="protein sequence ID" value="BBF22537.1"/>
    <property type="molecule type" value="Genomic_DNA"/>
</dbReference>
<keyword evidence="3" id="KW-1185">Reference proteome</keyword>
<dbReference type="Pfam" id="PF02325">
    <property type="entry name" value="CCB3_YggT"/>
    <property type="match status" value="2"/>
</dbReference>
<dbReference type="AlphaFoldDB" id="A0A2Z6IAB2"/>
<keyword evidence="1" id="KW-1133">Transmembrane helix</keyword>
<dbReference type="GO" id="GO:0016020">
    <property type="term" value="C:membrane"/>
    <property type="evidence" value="ECO:0007669"/>
    <property type="project" value="InterPro"/>
</dbReference>
<reference evidence="2 3" key="1">
    <citation type="journal article" date="2018" name="Int. J. Syst. Evol. Microbiol.">
        <title>Mesosutterella multiformis gen. nov., sp. nov., a member of the family Sutterellaceae and Sutterella megalosphaeroides sp. nov., isolated from human faeces.</title>
        <authorList>
            <person name="Sakamoto M."/>
            <person name="Ikeyama N."/>
            <person name="Kunihiro T."/>
            <person name="Iino T."/>
            <person name="Yuki M."/>
            <person name="Ohkuma M."/>
        </authorList>
    </citation>
    <scope>NUCLEOTIDE SEQUENCE [LARGE SCALE GENOMIC DNA]</scope>
    <source>
        <strain evidence="2 3">6FBBBH3</strain>
    </source>
</reference>
<feature type="transmembrane region" description="Helical" evidence="1">
    <location>
        <begin position="116"/>
        <end position="138"/>
    </location>
</feature>
<dbReference type="InterPro" id="IPR003425">
    <property type="entry name" value="CCB3/YggT"/>
</dbReference>
<protein>
    <recommendedName>
        <fullName evidence="4">YggT family protein</fullName>
    </recommendedName>
</protein>
<accession>A0A2Z6IAB2</accession>
<keyword evidence="1" id="KW-0812">Transmembrane</keyword>
<feature type="transmembrane region" description="Helical" evidence="1">
    <location>
        <begin position="90"/>
        <end position="109"/>
    </location>
</feature>
<evidence type="ECO:0000313" key="2">
    <source>
        <dbReference type="EMBL" id="BBF22537.1"/>
    </source>
</evidence>
<gene>
    <name evidence="2" type="ORF">SUTMEG_04280</name>
</gene>
<proteinExistence type="predicted"/>
<feature type="transmembrane region" description="Helical" evidence="1">
    <location>
        <begin position="158"/>
        <end position="177"/>
    </location>
</feature>
<evidence type="ECO:0000256" key="1">
    <source>
        <dbReference type="SAM" id="Phobius"/>
    </source>
</evidence>
<dbReference type="KEGG" id="sutt:SUTMEG_04280"/>
<evidence type="ECO:0000313" key="3">
    <source>
        <dbReference type="Proteomes" id="UP000271003"/>
    </source>
</evidence>